<reference evidence="2" key="1">
    <citation type="submission" date="2023-07" db="EMBL/GenBank/DDBJ databases">
        <authorList>
            <consortium name="AG Swart"/>
            <person name="Singh M."/>
            <person name="Singh A."/>
            <person name="Seah K."/>
            <person name="Emmerich C."/>
        </authorList>
    </citation>
    <scope>NUCLEOTIDE SEQUENCE</scope>
    <source>
        <strain evidence="2">DP1</strain>
    </source>
</reference>
<protein>
    <recommendedName>
        <fullName evidence="4">BZIP domain-containing protein</fullName>
    </recommendedName>
</protein>
<comment type="caution">
    <text evidence="2">The sequence shown here is derived from an EMBL/GenBank/DDBJ whole genome shotgun (WGS) entry which is preliminary data.</text>
</comment>
<organism evidence="2 3">
    <name type="scientific">Euplotes crassus</name>
    <dbReference type="NCBI Taxonomy" id="5936"/>
    <lineage>
        <taxon>Eukaryota</taxon>
        <taxon>Sar</taxon>
        <taxon>Alveolata</taxon>
        <taxon>Ciliophora</taxon>
        <taxon>Intramacronucleata</taxon>
        <taxon>Spirotrichea</taxon>
        <taxon>Hypotrichia</taxon>
        <taxon>Euplotida</taxon>
        <taxon>Euplotidae</taxon>
        <taxon>Moneuplotes</taxon>
    </lineage>
</organism>
<keyword evidence="3" id="KW-1185">Reference proteome</keyword>
<name>A0AAD2D065_EUPCR</name>
<evidence type="ECO:0000256" key="1">
    <source>
        <dbReference type="SAM" id="MobiDB-lite"/>
    </source>
</evidence>
<dbReference type="CDD" id="cd14686">
    <property type="entry name" value="bZIP"/>
    <property type="match status" value="1"/>
</dbReference>
<gene>
    <name evidence="2" type="ORF">ECRASSUSDP1_LOCUS17135</name>
</gene>
<feature type="region of interest" description="Disordered" evidence="1">
    <location>
        <begin position="1"/>
        <end position="32"/>
    </location>
</feature>
<feature type="compositionally biased region" description="Basic and acidic residues" evidence="1">
    <location>
        <begin position="12"/>
        <end position="22"/>
    </location>
</feature>
<proteinExistence type="predicted"/>
<evidence type="ECO:0000313" key="2">
    <source>
        <dbReference type="EMBL" id="CAI2375771.1"/>
    </source>
</evidence>
<evidence type="ECO:0000313" key="3">
    <source>
        <dbReference type="Proteomes" id="UP001295684"/>
    </source>
</evidence>
<sequence>MEEKSRKKGPKSGKERSKEFRERQKRYHKTQTEQIRRLQERNFELEAKNKQLVKENSDLKKDIKDLKENILGTSYVKPCDIDKPQHNPKFDHPLHEYEDFMYNHLAQKLQKNPEEVRFSTWEQTREKVANYSDERIDYLKKRFNDILDNMLNLHSKTYQALNRKITIKNYLKKTKIKKRYKKGLDKTSELPDPEDVYLDCQFSTENLEFVKRNQDYLMKYMKQIKKIAQSLVVLRNKLLNIYSEEKRMYHNPEFNYDYKKSDLASKFKVIATLKHSCLLSPHYIFDIPKKIHSGSTYQEGELTD</sequence>
<dbReference type="AlphaFoldDB" id="A0AAD2D065"/>
<evidence type="ECO:0008006" key="4">
    <source>
        <dbReference type="Google" id="ProtNLM"/>
    </source>
</evidence>
<accession>A0AAD2D065</accession>
<dbReference type="EMBL" id="CAMPGE010017276">
    <property type="protein sequence ID" value="CAI2375771.1"/>
    <property type="molecule type" value="Genomic_DNA"/>
</dbReference>
<feature type="compositionally biased region" description="Basic residues" evidence="1">
    <location>
        <begin position="1"/>
        <end position="11"/>
    </location>
</feature>
<dbReference type="Proteomes" id="UP001295684">
    <property type="component" value="Unassembled WGS sequence"/>
</dbReference>